<dbReference type="EMBL" id="CAXKWB010001009">
    <property type="protein sequence ID" value="CAL4063104.1"/>
    <property type="molecule type" value="Genomic_DNA"/>
</dbReference>
<evidence type="ECO:0000313" key="2">
    <source>
        <dbReference type="EMBL" id="CAL4063104.1"/>
    </source>
</evidence>
<feature type="non-terminal residue" evidence="2">
    <location>
        <position position="1"/>
    </location>
</feature>
<feature type="non-terminal residue" evidence="2">
    <location>
        <position position="111"/>
    </location>
</feature>
<feature type="compositionally biased region" description="Basic and acidic residues" evidence="1">
    <location>
        <begin position="55"/>
        <end position="64"/>
    </location>
</feature>
<sequence>SSEDAYIMLTSAPPPLVSSHEGKKVLGMSVEGMVLHTLRTLESTSLSGSMSCSEGGHESHECHSGSEPTIETTRAMGIKKGKKMAYNTREEGLLGRRLLSCLMLGLPLVLH</sequence>
<organism evidence="2 3">
    <name type="scientific">Meganyctiphanes norvegica</name>
    <name type="common">Northern krill</name>
    <name type="synonym">Thysanopoda norvegica</name>
    <dbReference type="NCBI Taxonomy" id="48144"/>
    <lineage>
        <taxon>Eukaryota</taxon>
        <taxon>Metazoa</taxon>
        <taxon>Ecdysozoa</taxon>
        <taxon>Arthropoda</taxon>
        <taxon>Crustacea</taxon>
        <taxon>Multicrustacea</taxon>
        <taxon>Malacostraca</taxon>
        <taxon>Eumalacostraca</taxon>
        <taxon>Eucarida</taxon>
        <taxon>Euphausiacea</taxon>
        <taxon>Euphausiidae</taxon>
        <taxon>Meganyctiphanes</taxon>
    </lineage>
</organism>
<dbReference type="Proteomes" id="UP001497623">
    <property type="component" value="Unassembled WGS sequence"/>
</dbReference>
<name>A0AAV2PSR9_MEGNR</name>
<gene>
    <name evidence="2" type="ORF">MNOR_LOCUS3070</name>
</gene>
<protein>
    <submittedName>
        <fullName evidence="2">Uncharacterized protein</fullName>
    </submittedName>
</protein>
<reference evidence="2 3" key="1">
    <citation type="submission" date="2024-05" db="EMBL/GenBank/DDBJ databases">
        <authorList>
            <person name="Wallberg A."/>
        </authorList>
    </citation>
    <scope>NUCLEOTIDE SEQUENCE [LARGE SCALE GENOMIC DNA]</scope>
</reference>
<comment type="caution">
    <text evidence="2">The sequence shown here is derived from an EMBL/GenBank/DDBJ whole genome shotgun (WGS) entry which is preliminary data.</text>
</comment>
<accession>A0AAV2PSR9</accession>
<feature type="region of interest" description="Disordered" evidence="1">
    <location>
        <begin position="46"/>
        <end position="76"/>
    </location>
</feature>
<evidence type="ECO:0000256" key="1">
    <source>
        <dbReference type="SAM" id="MobiDB-lite"/>
    </source>
</evidence>
<proteinExistence type="predicted"/>
<keyword evidence="3" id="KW-1185">Reference proteome</keyword>
<dbReference type="AlphaFoldDB" id="A0AAV2PSR9"/>
<evidence type="ECO:0000313" key="3">
    <source>
        <dbReference type="Proteomes" id="UP001497623"/>
    </source>
</evidence>